<evidence type="ECO:0000256" key="7">
    <source>
        <dbReference type="RuleBase" id="RU363032"/>
    </source>
</evidence>
<comment type="similarity">
    <text evidence="7">Belongs to the binding-protein-dependent transport system permease family.</text>
</comment>
<keyword evidence="10" id="KW-1185">Reference proteome</keyword>
<feature type="domain" description="ABC transmembrane type-1" evidence="8">
    <location>
        <begin position="78"/>
        <end position="269"/>
    </location>
</feature>
<dbReference type="SUPFAM" id="SSF161098">
    <property type="entry name" value="MetI-like"/>
    <property type="match status" value="1"/>
</dbReference>
<proteinExistence type="inferred from homology"/>
<dbReference type="OrthoDB" id="9815445at2"/>
<reference evidence="10" key="1">
    <citation type="submission" date="2011-03" db="EMBL/GenBank/DDBJ databases">
        <title>Draft genome sequence of Brevundimonas diminuta.</title>
        <authorList>
            <person name="Brown P.J.B."/>
            <person name="Buechlein A."/>
            <person name="Hemmerich C."/>
            <person name="Brun Y.V."/>
        </authorList>
    </citation>
    <scope>NUCLEOTIDE SEQUENCE [LARGE SCALE GENOMIC DNA]</scope>
    <source>
        <strain evidence="10">C19</strain>
    </source>
</reference>
<dbReference type="InterPro" id="IPR000515">
    <property type="entry name" value="MetI-like"/>
</dbReference>
<dbReference type="InterPro" id="IPR035906">
    <property type="entry name" value="MetI-like_sf"/>
</dbReference>
<dbReference type="PANTHER" id="PTHR43744">
    <property type="entry name" value="ABC TRANSPORTER PERMEASE PROTEIN MG189-RELATED-RELATED"/>
    <property type="match status" value="1"/>
</dbReference>
<dbReference type="eggNOG" id="COG0395">
    <property type="taxonomic scope" value="Bacteria"/>
</dbReference>
<evidence type="ECO:0000256" key="6">
    <source>
        <dbReference type="ARBA" id="ARBA00023136"/>
    </source>
</evidence>
<dbReference type="PANTHER" id="PTHR43744:SF12">
    <property type="entry name" value="ABC TRANSPORTER PERMEASE PROTEIN MG189-RELATED"/>
    <property type="match status" value="1"/>
</dbReference>
<evidence type="ECO:0000256" key="3">
    <source>
        <dbReference type="ARBA" id="ARBA00022475"/>
    </source>
</evidence>
<dbReference type="EMBL" id="GL883077">
    <property type="protein sequence ID" value="EGF93129.1"/>
    <property type="molecule type" value="Genomic_DNA"/>
</dbReference>
<organism evidence="9 10">
    <name type="scientific">Asticcacaulis biprosthecium C19</name>
    <dbReference type="NCBI Taxonomy" id="715226"/>
    <lineage>
        <taxon>Bacteria</taxon>
        <taxon>Pseudomonadati</taxon>
        <taxon>Pseudomonadota</taxon>
        <taxon>Alphaproteobacteria</taxon>
        <taxon>Caulobacterales</taxon>
        <taxon>Caulobacteraceae</taxon>
        <taxon>Asticcacaulis</taxon>
    </lineage>
</organism>
<evidence type="ECO:0000313" key="10">
    <source>
        <dbReference type="Proteomes" id="UP000006512"/>
    </source>
</evidence>
<keyword evidence="4 7" id="KW-0812">Transmembrane</keyword>
<feature type="transmembrane region" description="Helical" evidence="7">
    <location>
        <begin position="148"/>
        <end position="167"/>
    </location>
</feature>
<keyword evidence="5 7" id="KW-1133">Transmembrane helix</keyword>
<dbReference type="Gene3D" id="1.10.3720.10">
    <property type="entry name" value="MetI-like"/>
    <property type="match status" value="1"/>
</dbReference>
<evidence type="ECO:0000256" key="1">
    <source>
        <dbReference type="ARBA" id="ARBA00004651"/>
    </source>
</evidence>
<feature type="transmembrane region" description="Helical" evidence="7">
    <location>
        <begin position="77"/>
        <end position="101"/>
    </location>
</feature>
<feature type="transmembrane region" description="Helical" evidence="7">
    <location>
        <begin position="20"/>
        <end position="42"/>
    </location>
</feature>
<keyword evidence="6 7" id="KW-0472">Membrane</keyword>
<evidence type="ECO:0000256" key="2">
    <source>
        <dbReference type="ARBA" id="ARBA00022448"/>
    </source>
</evidence>
<dbReference type="AlphaFoldDB" id="F4QJE6"/>
<evidence type="ECO:0000259" key="8">
    <source>
        <dbReference type="PROSITE" id="PS50928"/>
    </source>
</evidence>
<evidence type="ECO:0000313" key="9">
    <source>
        <dbReference type="EMBL" id="EGF93129.1"/>
    </source>
</evidence>
<dbReference type="RefSeq" id="WP_006272320.1">
    <property type="nucleotide sequence ID" value="NZ_GL883077.1"/>
</dbReference>
<sequence>MSALALPVVRGRQVWAWARIAFCAVMLALVLAPLLWTVFLSFRTNIDLLRQAPLDLRGPYTLDNYAELLRNQTLFRWFFNSLVVSTVTVAGVLTLSSLAGYAFGRLEFPGRNWLYLIVLAGLAIPDQSVILTRHQIFSDLHWHNTYRALILPGLSAPLGVFLMTEAFRAIPRAQDDAARLDRANAIATFWHVLLPQTVPALASLGIYTFLLSWNDYWWPLISATRPSMYTLTEGMAAAQSNYVEVLGKGVLMAEAVVAGLPVLIVYILFQKHIVNAVTGMVKL</sequence>
<dbReference type="STRING" id="715226.ABI_15690"/>
<accession>F4QJE6</accession>
<dbReference type="Proteomes" id="UP000006512">
    <property type="component" value="Unassembled WGS sequence"/>
</dbReference>
<keyword evidence="2 7" id="KW-0813">Transport</keyword>
<gene>
    <name evidence="9" type="ORF">ABI_15690</name>
</gene>
<dbReference type="PROSITE" id="PS50928">
    <property type="entry name" value="ABC_TM1"/>
    <property type="match status" value="1"/>
</dbReference>
<comment type="subcellular location">
    <subcellularLocation>
        <location evidence="1 7">Cell membrane</location>
        <topology evidence="1 7">Multi-pass membrane protein</topology>
    </subcellularLocation>
</comment>
<dbReference type="Pfam" id="PF00528">
    <property type="entry name" value="BPD_transp_1"/>
    <property type="match status" value="1"/>
</dbReference>
<dbReference type="GO" id="GO:0055085">
    <property type="term" value="P:transmembrane transport"/>
    <property type="evidence" value="ECO:0007669"/>
    <property type="project" value="InterPro"/>
</dbReference>
<keyword evidence="3" id="KW-1003">Cell membrane</keyword>
<name>F4QJE6_9CAUL</name>
<dbReference type="HOGENOM" id="CLU_016047_1_1_5"/>
<dbReference type="CDD" id="cd06261">
    <property type="entry name" value="TM_PBP2"/>
    <property type="match status" value="1"/>
</dbReference>
<feature type="transmembrane region" description="Helical" evidence="7">
    <location>
        <begin position="113"/>
        <end position="136"/>
    </location>
</feature>
<feature type="transmembrane region" description="Helical" evidence="7">
    <location>
        <begin position="188"/>
        <end position="210"/>
    </location>
</feature>
<dbReference type="GO" id="GO:0005886">
    <property type="term" value="C:plasma membrane"/>
    <property type="evidence" value="ECO:0007669"/>
    <property type="project" value="UniProtKB-SubCell"/>
</dbReference>
<evidence type="ECO:0000256" key="4">
    <source>
        <dbReference type="ARBA" id="ARBA00022692"/>
    </source>
</evidence>
<protein>
    <submittedName>
        <fullName evidence="9">Binding-protein-dependent transport system inner membrane component family protein</fullName>
    </submittedName>
</protein>
<feature type="transmembrane region" description="Helical" evidence="7">
    <location>
        <begin position="250"/>
        <end position="269"/>
    </location>
</feature>
<evidence type="ECO:0000256" key="5">
    <source>
        <dbReference type="ARBA" id="ARBA00022989"/>
    </source>
</evidence>